<dbReference type="SUPFAM" id="SSF52833">
    <property type="entry name" value="Thioredoxin-like"/>
    <property type="match status" value="1"/>
</dbReference>
<evidence type="ECO:0000256" key="5">
    <source>
        <dbReference type="ARBA" id="ARBA00023157"/>
    </source>
</evidence>
<dbReference type="Gene3D" id="3.10.450.70">
    <property type="entry name" value="Disulphide bond isomerase, DsbC/G, N-terminal"/>
    <property type="match status" value="1"/>
</dbReference>
<keyword evidence="4 7" id="KW-0574">Periplasm</keyword>
<keyword evidence="11" id="KW-1185">Reference proteome</keyword>
<dbReference type="SUPFAM" id="SSF54423">
    <property type="entry name" value="DsbC/DsbG N-terminal domain-like"/>
    <property type="match status" value="1"/>
</dbReference>
<dbReference type="EMBL" id="QJTC01000025">
    <property type="protein sequence ID" value="PYE74332.1"/>
    <property type="molecule type" value="Genomic_DNA"/>
</dbReference>
<dbReference type="GO" id="GO:0042597">
    <property type="term" value="C:periplasmic space"/>
    <property type="evidence" value="ECO:0007669"/>
    <property type="project" value="UniProtKB-SubCell"/>
</dbReference>
<reference evidence="10 11" key="1">
    <citation type="submission" date="2018-06" db="EMBL/GenBank/DDBJ databases">
        <title>Genomic Encyclopedia of Type Strains, Phase III (KMG-III): the genomes of soil and plant-associated and newly described type strains.</title>
        <authorList>
            <person name="Whitman W."/>
        </authorList>
    </citation>
    <scope>NUCLEOTIDE SEQUENCE [LARGE SCALE GENOMIC DNA]</scope>
    <source>
        <strain evidence="10 11">CECT 7646</strain>
    </source>
</reference>
<evidence type="ECO:0000256" key="2">
    <source>
        <dbReference type="ARBA" id="ARBA00009813"/>
    </source>
</evidence>
<evidence type="ECO:0000256" key="6">
    <source>
        <dbReference type="ARBA" id="ARBA00023284"/>
    </source>
</evidence>
<dbReference type="InterPro" id="IPR012336">
    <property type="entry name" value="Thioredoxin-like_fold"/>
</dbReference>
<evidence type="ECO:0000259" key="9">
    <source>
        <dbReference type="Pfam" id="PF13098"/>
    </source>
</evidence>
<comment type="subcellular location">
    <subcellularLocation>
        <location evidence="1 7">Periplasm</location>
    </subcellularLocation>
</comment>
<evidence type="ECO:0000313" key="10">
    <source>
        <dbReference type="EMBL" id="PYE74332.1"/>
    </source>
</evidence>
<dbReference type="PROSITE" id="PS00194">
    <property type="entry name" value="THIOREDOXIN_1"/>
    <property type="match status" value="1"/>
</dbReference>
<dbReference type="InterPro" id="IPR017937">
    <property type="entry name" value="Thioredoxin_CS"/>
</dbReference>
<dbReference type="AlphaFoldDB" id="A0A318SCL3"/>
<accession>A0A318SCL3</accession>
<comment type="function">
    <text evidence="7">Required for disulfide bond formation in some periplasmic proteins. Acts by transferring its disulfide bond to other proteins and is reduced in the process.</text>
</comment>
<comment type="similarity">
    <text evidence="2 7">Belongs to the thioredoxin family. DsbC subfamily.</text>
</comment>
<dbReference type="InterPro" id="IPR051470">
    <property type="entry name" value="Thiol:disulfide_interchange"/>
</dbReference>
<feature type="signal peptide" evidence="7">
    <location>
        <begin position="1"/>
        <end position="25"/>
    </location>
</feature>
<dbReference type="RefSeq" id="WP_374941032.1">
    <property type="nucleotide sequence ID" value="NZ_JAMOFZ010000025.1"/>
</dbReference>
<dbReference type="InterPro" id="IPR009094">
    <property type="entry name" value="DiS-bond_isomerase_DsbC/G_N_sf"/>
</dbReference>
<keyword evidence="6 7" id="KW-0676">Redox-active center</keyword>
<keyword evidence="5" id="KW-1015">Disulfide bond</keyword>
<evidence type="ECO:0000256" key="4">
    <source>
        <dbReference type="ARBA" id="ARBA00022764"/>
    </source>
</evidence>
<feature type="chain" id="PRO_5016189051" description="Thiol:disulfide interchange protein" evidence="7">
    <location>
        <begin position="26"/>
        <end position="240"/>
    </location>
</feature>
<keyword evidence="3 7" id="KW-0732">Signal</keyword>
<dbReference type="PANTHER" id="PTHR35272:SF3">
    <property type="entry name" value="THIOL:DISULFIDE INTERCHANGE PROTEIN DSBC"/>
    <property type="match status" value="1"/>
</dbReference>
<evidence type="ECO:0000256" key="1">
    <source>
        <dbReference type="ARBA" id="ARBA00004418"/>
    </source>
</evidence>
<dbReference type="InterPro" id="IPR033954">
    <property type="entry name" value="DiS-bond_Isoase_DsbC/G"/>
</dbReference>
<evidence type="ECO:0000256" key="7">
    <source>
        <dbReference type="RuleBase" id="RU364038"/>
    </source>
</evidence>
<dbReference type="InterPro" id="IPR036249">
    <property type="entry name" value="Thioredoxin-like_sf"/>
</dbReference>
<feature type="domain" description="Disulphide bond isomerase DsbC/G N-terminal" evidence="8">
    <location>
        <begin position="23"/>
        <end position="90"/>
    </location>
</feature>
<dbReference type="Gene3D" id="3.40.30.10">
    <property type="entry name" value="Glutaredoxin"/>
    <property type="match status" value="1"/>
</dbReference>
<protein>
    <recommendedName>
        <fullName evidence="7">Thiol:disulfide interchange protein</fullName>
    </recommendedName>
</protein>
<dbReference type="Proteomes" id="UP000247540">
    <property type="component" value="Unassembled WGS sequence"/>
</dbReference>
<feature type="domain" description="Thioredoxin-like fold" evidence="9">
    <location>
        <begin position="114"/>
        <end position="236"/>
    </location>
</feature>
<evidence type="ECO:0000256" key="3">
    <source>
        <dbReference type="ARBA" id="ARBA00022729"/>
    </source>
</evidence>
<gene>
    <name evidence="10" type="ORF">DFQ15_1255</name>
</gene>
<proteinExistence type="inferred from homology"/>
<dbReference type="InterPro" id="IPR018950">
    <property type="entry name" value="DiS-bond_isomerase_DsbC/G_N"/>
</dbReference>
<dbReference type="PANTHER" id="PTHR35272">
    <property type="entry name" value="THIOL:DISULFIDE INTERCHANGE PROTEIN DSBC-RELATED"/>
    <property type="match status" value="1"/>
</dbReference>
<sequence length="240" mass="26668">MNLSRPLSICTLAFGALLATTGVHAQESVIRKNLAARVPQLQNIDEVRKSAMPGLYEVRMGTDIFYTDAKGDYVLHGEMLDTRGRKNLTEERVNKITAVDFDDLPARDAFKIVRGKGERKLAVFEDPNCGYCKRFEKELQTIDNVTIYMYLYPILGADSVDKANRLWCAKDQGRAWQDHMLEQKPITAAAGCDTGAVSRNVAFGRKLKITGTPTLVFADGTRVPGAIDAKQIEQRLAATR</sequence>
<name>A0A318SCL3_9BURK</name>
<dbReference type="Pfam" id="PF10411">
    <property type="entry name" value="DsbC_N"/>
    <property type="match status" value="1"/>
</dbReference>
<dbReference type="CDD" id="cd03020">
    <property type="entry name" value="DsbA_DsbC_DsbG"/>
    <property type="match status" value="1"/>
</dbReference>
<evidence type="ECO:0000259" key="8">
    <source>
        <dbReference type="Pfam" id="PF10411"/>
    </source>
</evidence>
<dbReference type="Pfam" id="PF13098">
    <property type="entry name" value="Thioredoxin_2"/>
    <property type="match status" value="1"/>
</dbReference>
<evidence type="ECO:0000313" key="11">
    <source>
        <dbReference type="Proteomes" id="UP000247540"/>
    </source>
</evidence>
<organism evidence="10 11">
    <name type="scientific">Xylophilus ampelinus</name>
    <dbReference type="NCBI Taxonomy" id="54067"/>
    <lineage>
        <taxon>Bacteria</taxon>
        <taxon>Pseudomonadati</taxon>
        <taxon>Pseudomonadota</taxon>
        <taxon>Betaproteobacteria</taxon>
        <taxon>Burkholderiales</taxon>
        <taxon>Xylophilus</taxon>
    </lineage>
</organism>
<comment type="caution">
    <text evidence="10">The sequence shown here is derived from an EMBL/GenBank/DDBJ whole genome shotgun (WGS) entry which is preliminary data.</text>
</comment>